<evidence type="ECO:0000256" key="3">
    <source>
        <dbReference type="ARBA" id="ARBA00013646"/>
    </source>
</evidence>
<feature type="compositionally biased region" description="Low complexity" evidence="9">
    <location>
        <begin position="358"/>
        <end position="373"/>
    </location>
</feature>
<dbReference type="Pfam" id="PF09814">
    <property type="entry name" value="HECT_2"/>
    <property type="match status" value="1"/>
</dbReference>
<dbReference type="GO" id="GO:0031624">
    <property type="term" value="F:ubiquitin conjugating enzyme binding"/>
    <property type="evidence" value="ECO:0007669"/>
    <property type="project" value="TreeGrafter"/>
</dbReference>
<organism evidence="10 11">
    <name type="scientific">Mesorhabditis belari</name>
    <dbReference type="NCBI Taxonomy" id="2138241"/>
    <lineage>
        <taxon>Eukaryota</taxon>
        <taxon>Metazoa</taxon>
        <taxon>Ecdysozoa</taxon>
        <taxon>Nematoda</taxon>
        <taxon>Chromadorea</taxon>
        <taxon>Rhabditida</taxon>
        <taxon>Rhabditina</taxon>
        <taxon>Rhabditomorpha</taxon>
        <taxon>Rhabditoidea</taxon>
        <taxon>Rhabditidae</taxon>
        <taxon>Mesorhabditinae</taxon>
        <taxon>Mesorhabditis</taxon>
    </lineage>
</organism>
<evidence type="ECO:0000256" key="4">
    <source>
        <dbReference type="ARBA" id="ARBA00029737"/>
    </source>
</evidence>
<evidence type="ECO:0000256" key="1">
    <source>
        <dbReference type="ARBA" id="ARBA00000885"/>
    </source>
</evidence>
<dbReference type="WBParaSite" id="MBELARI_LOCUS11087">
    <property type="protein sequence ID" value="MBELARI_LOCUS11087"/>
    <property type="gene ID" value="MBELARI_LOCUS11087"/>
</dbReference>
<comment type="catalytic activity">
    <reaction evidence="1">
        <text>S-ubiquitinyl-[E2 ubiquitin-conjugating enzyme]-L-cysteine + [acceptor protein]-L-lysine = [E2 ubiquitin-conjugating enzyme]-L-cysteine + N(6)-ubiquitinyl-[acceptor protein]-L-lysine.</text>
        <dbReference type="EC" id="2.3.2.26"/>
    </reaction>
</comment>
<evidence type="ECO:0000256" key="8">
    <source>
        <dbReference type="ARBA" id="ARBA00064185"/>
    </source>
</evidence>
<evidence type="ECO:0000313" key="11">
    <source>
        <dbReference type="WBParaSite" id="MBELARI_LOCUS11087"/>
    </source>
</evidence>
<dbReference type="GO" id="GO:0005634">
    <property type="term" value="C:nucleus"/>
    <property type="evidence" value="ECO:0007669"/>
    <property type="project" value="TreeGrafter"/>
</dbReference>
<dbReference type="EC" id="2.3.2.26" evidence="2"/>
<feature type="region of interest" description="Disordered" evidence="9">
    <location>
        <begin position="353"/>
        <end position="402"/>
    </location>
</feature>
<dbReference type="GO" id="GO:0030332">
    <property type="term" value="F:cyclin binding"/>
    <property type="evidence" value="ECO:0007669"/>
    <property type="project" value="TreeGrafter"/>
</dbReference>
<dbReference type="GO" id="GO:0006513">
    <property type="term" value="P:protein monoubiquitination"/>
    <property type="evidence" value="ECO:0007669"/>
    <property type="project" value="TreeGrafter"/>
</dbReference>
<comment type="subunit">
    <text evidence="8">Interacts with UBE2C/UbcH10 (E2 ubiquitin-conjugating enzyme). In vitro, interacts with cyclin-B.</text>
</comment>
<reference evidence="11" key="1">
    <citation type="submission" date="2024-02" db="UniProtKB">
        <authorList>
            <consortium name="WormBaseParasite"/>
        </authorList>
    </citation>
    <scope>IDENTIFICATION</scope>
</reference>
<evidence type="ECO:0000256" key="7">
    <source>
        <dbReference type="ARBA" id="ARBA00053831"/>
    </source>
</evidence>
<name>A0AAF3J1X9_9BILA</name>
<dbReference type="GO" id="GO:0043161">
    <property type="term" value="P:proteasome-mediated ubiquitin-dependent protein catabolic process"/>
    <property type="evidence" value="ECO:0007669"/>
    <property type="project" value="TreeGrafter"/>
</dbReference>
<dbReference type="InterPro" id="IPR019193">
    <property type="entry name" value="UBQ-conj_enz_E2-bd_prot"/>
</dbReference>
<sequence>MSSKAEDPAKSLYGPCLPQWGENSYFLEVKPRTDFATLFIDCPEGEELLQEQQDPETSSNLSAVVRVGEHGICVQYSDRERPLFVHLERVTIKPESLSTPAWADHSRLFMCKAKADIEGRQLVAKSYSRLAKEMCSLGDLQNFAESATGSSVKLQCSCGNVFAQGDKGSLEIGHMPSDDWLNTSPGIDFFCRDTCGAACHPTSHSCNKDLSLASPHDEWLPKTNKMVISFAYTHVSNDTIIENRIGIDGRKLTCKACRQEIGITNRTRPHIFQLHHAVTKLSIAARSYLDTNFSTVPSFFASCILSKCEAEGSQKIMIRSLDRTPYVLLWLLDTFVVFAGGHLSTETAITAKENAKLQRTPSNTSTNSSGSKNSQKKGRKGKRRTSSTSSVSSQASDDGAIGQIVDNPFPALKMLYKVFDQNSASSDPRATGEDSSVSVVDLPAPFAIRILEAILRSTCCLPPACRSVGQFYVGFLPLEERIM</sequence>
<dbReference type="GO" id="GO:0005829">
    <property type="term" value="C:cytosol"/>
    <property type="evidence" value="ECO:0007669"/>
    <property type="project" value="TreeGrafter"/>
</dbReference>
<comment type="function">
    <text evidence="7">E3 ubiquitin-protein ligase which accepts ubiquitin from specific E2 ubiquitin-conjugating enzymes, and transfers it to substrates, generally promoting their degradation by the proteasome. Independently of its E3 ubiquitin-protein ligase activity, acts as an inhibitor of CPSF3 endonuclease activity by blocking CPSF3 active site.</text>
</comment>
<dbReference type="GO" id="GO:0000151">
    <property type="term" value="C:ubiquitin ligase complex"/>
    <property type="evidence" value="ECO:0007669"/>
    <property type="project" value="TreeGrafter"/>
</dbReference>
<dbReference type="AlphaFoldDB" id="A0AAF3J1X9"/>
<dbReference type="Proteomes" id="UP000887575">
    <property type="component" value="Unassembled WGS sequence"/>
</dbReference>
<dbReference type="PANTHER" id="PTHR31531">
    <property type="entry name" value="E3 UBIQUITIN-PROTEIN LIGASE E3D FAMILY MEMBER"/>
    <property type="match status" value="1"/>
</dbReference>
<proteinExistence type="predicted"/>
<keyword evidence="10" id="KW-1185">Reference proteome</keyword>
<dbReference type="GO" id="GO:0051865">
    <property type="term" value="P:protein autoubiquitination"/>
    <property type="evidence" value="ECO:0007669"/>
    <property type="project" value="TreeGrafter"/>
</dbReference>
<dbReference type="GO" id="GO:0000209">
    <property type="term" value="P:protein polyubiquitination"/>
    <property type="evidence" value="ECO:0007669"/>
    <property type="project" value="TreeGrafter"/>
</dbReference>
<evidence type="ECO:0000256" key="6">
    <source>
        <dbReference type="ARBA" id="ARBA00032298"/>
    </source>
</evidence>
<dbReference type="GO" id="GO:0061630">
    <property type="term" value="F:ubiquitin protein ligase activity"/>
    <property type="evidence" value="ECO:0007669"/>
    <property type="project" value="UniProtKB-EC"/>
</dbReference>
<evidence type="ECO:0000256" key="5">
    <source>
        <dbReference type="ARBA" id="ARBA00032234"/>
    </source>
</evidence>
<protein>
    <recommendedName>
        <fullName evidence="3">E3 ubiquitin-protein ligase E3D</fullName>
        <ecNumber evidence="2">2.3.2.26</ecNumber>
    </recommendedName>
    <alternativeName>
        <fullName evidence="6">HECT-type E3 ubiquitin transferase E3D</fullName>
    </alternativeName>
    <alternativeName>
        <fullName evidence="5">UbcH10-binding protein with a HECT-like domain</fullName>
    </alternativeName>
    <alternativeName>
        <fullName evidence="4">Ubiquitin-conjugating enzyme E2C-binding protein</fullName>
    </alternativeName>
</protein>
<evidence type="ECO:0000256" key="9">
    <source>
        <dbReference type="SAM" id="MobiDB-lite"/>
    </source>
</evidence>
<accession>A0AAF3J1X9</accession>
<evidence type="ECO:0000256" key="2">
    <source>
        <dbReference type="ARBA" id="ARBA00012485"/>
    </source>
</evidence>
<evidence type="ECO:0000313" key="10">
    <source>
        <dbReference type="Proteomes" id="UP000887575"/>
    </source>
</evidence>
<dbReference type="PANTHER" id="PTHR31531:SF2">
    <property type="entry name" value="E3 UBIQUITIN-PROTEIN LIGASE E3D"/>
    <property type="match status" value="1"/>
</dbReference>
<feature type="compositionally biased region" description="Basic residues" evidence="9">
    <location>
        <begin position="374"/>
        <end position="385"/>
    </location>
</feature>